<dbReference type="Proteomes" id="UP000054538">
    <property type="component" value="Unassembled WGS sequence"/>
</dbReference>
<protein>
    <submittedName>
        <fullName evidence="1">Uncharacterized protein</fullName>
    </submittedName>
</protein>
<name>A0A0D0DVA2_9AGAM</name>
<reference evidence="2" key="2">
    <citation type="submission" date="2015-01" db="EMBL/GenBank/DDBJ databases">
        <title>Evolutionary Origins and Diversification of the Mycorrhizal Mutualists.</title>
        <authorList>
            <consortium name="DOE Joint Genome Institute"/>
            <consortium name="Mycorrhizal Genomics Consortium"/>
            <person name="Kohler A."/>
            <person name="Kuo A."/>
            <person name="Nagy L.G."/>
            <person name="Floudas D."/>
            <person name="Copeland A."/>
            <person name="Barry K.W."/>
            <person name="Cichocki N."/>
            <person name="Veneault-Fourrey C."/>
            <person name="LaButti K."/>
            <person name="Lindquist E.A."/>
            <person name="Lipzen A."/>
            <person name="Lundell T."/>
            <person name="Morin E."/>
            <person name="Murat C."/>
            <person name="Riley R."/>
            <person name="Ohm R."/>
            <person name="Sun H."/>
            <person name="Tunlid A."/>
            <person name="Henrissat B."/>
            <person name="Grigoriev I.V."/>
            <person name="Hibbett D.S."/>
            <person name="Martin F."/>
        </authorList>
    </citation>
    <scope>NUCLEOTIDE SEQUENCE [LARGE SCALE GENOMIC DNA]</scope>
    <source>
        <strain evidence="2">Ve08.2h10</strain>
    </source>
</reference>
<dbReference type="HOGENOM" id="CLU_101491_0_0_1"/>
<evidence type="ECO:0000313" key="1">
    <source>
        <dbReference type="EMBL" id="KIK93361.1"/>
    </source>
</evidence>
<accession>A0A0D0DVA2</accession>
<sequence>MHILFAHGGTSVQALNWRYQKVSTFGQGTIQQFHKNASAMKCLAAHDFEDLLQCALPVFEGLLPAPHNKIVLNLLFDFAMWHAYAKLHLHTEDTLAFFDKAMITLSQPVHRFQQKTCTLYHTMELPQEHAVHGCCKGTLAVKQGQAVPVSQPKCKTLNLTAYKYHTLADYPSTICQYGTTDSYSTQLVSVPCGGIC</sequence>
<dbReference type="EMBL" id="KN825191">
    <property type="protein sequence ID" value="KIK93361.1"/>
    <property type="molecule type" value="Genomic_DNA"/>
</dbReference>
<dbReference type="OrthoDB" id="3269417at2759"/>
<proteinExistence type="predicted"/>
<evidence type="ECO:0000313" key="2">
    <source>
        <dbReference type="Proteomes" id="UP000054538"/>
    </source>
</evidence>
<gene>
    <name evidence="1" type="ORF">PAXRUDRAFT_145232</name>
</gene>
<keyword evidence="2" id="KW-1185">Reference proteome</keyword>
<dbReference type="AlphaFoldDB" id="A0A0D0DVA2"/>
<reference evidence="1 2" key="1">
    <citation type="submission" date="2014-04" db="EMBL/GenBank/DDBJ databases">
        <authorList>
            <consortium name="DOE Joint Genome Institute"/>
            <person name="Kuo A."/>
            <person name="Kohler A."/>
            <person name="Jargeat P."/>
            <person name="Nagy L.G."/>
            <person name="Floudas D."/>
            <person name="Copeland A."/>
            <person name="Barry K.W."/>
            <person name="Cichocki N."/>
            <person name="Veneault-Fourrey C."/>
            <person name="LaButti K."/>
            <person name="Lindquist E.A."/>
            <person name="Lipzen A."/>
            <person name="Lundell T."/>
            <person name="Morin E."/>
            <person name="Murat C."/>
            <person name="Sun H."/>
            <person name="Tunlid A."/>
            <person name="Henrissat B."/>
            <person name="Grigoriev I.V."/>
            <person name="Hibbett D.S."/>
            <person name="Martin F."/>
            <person name="Nordberg H.P."/>
            <person name="Cantor M.N."/>
            <person name="Hua S.X."/>
        </authorList>
    </citation>
    <scope>NUCLEOTIDE SEQUENCE [LARGE SCALE GENOMIC DNA]</scope>
    <source>
        <strain evidence="1 2">Ve08.2h10</strain>
    </source>
</reference>
<dbReference type="InParanoid" id="A0A0D0DVA2"/>
<dbReference type="STRING" id="930991.A0A0D0DVA2"/>
<organism evidence="1 2">
    <name type="scientific">Paxillus rubicundulus Ve08.2h10</name>
    <dbReference type="NCBI Taxonomy" id="930991"/>
    <lineage>
        <taxon>Eukaryota</taxon>
        <taxon>Fungi</taxon>
        <taxon>Dikarya</taxon>
        <taxon>Basidiomycota</taxon>
        <taxon>Agaricomycotina</taxon>
        <taxon>Agaricomycetes</taxon>
        <taxon>Agaricomycetidae</taxon>
        <taxon>Boletales</taxon>
        <taxon>Paxilineae</taxon>
        <taxon>Paxillaceae</taxon>
        <taxon>Paxillus</taxon>
    </lineage>
</organism>